<dbReference type="EMBL" id="JBHSMS010000026">
    <property type="protein sequence ID" value="MFC5511075.1"/>
    <property type="molecule type" value="Genomic_DNA"/>
</dbReference>
<accession>A0ABW0PF06</accession>
<dbReference type="Proteomes" id="UP001596031">
    <property type="component" value="Unassembled WGS sequence"/>
</dbReference>
<reference evidence="2" key="1">
    <citation type="journal article" date="2019" name="Int. J. Syst. Evol. Microbiol.">
        <title>The Global Catalogue of Microorganisms (GCM) 10K type strain sequencing project: providing services to taxonomists for standard genome sequencing and annotation.</title>
        <authorList>
            <consortium name="The Broad Institute Genomics Platform"/>
            <consortium name="The Broad Institute Genome Sequencing Center for Infectious Disease"/>
            <person name="Wu L."/>
            <person name="Ma J."/>
        </authorList>
    </citation>
    <scope>NUCLEOTIDE SEQUENCE [LARGE SCALE GENOMIC DNA]</scope>
    <source>
        <strain evidence="2">CCUG 38813</strain>
    </source>
</reference>
<evidence type="ECO:0000313" key="2">
    <source>
        <dbReference type="Proteomes" id="UP001596031"/>
    </source>
</evidence>
<name>A0ABW0PF06_9BURK</name>
<comment type="caution">
    <text evidence="1">The sequence shown here is derived from an EMBL/GenBank/DDBJ whole genome shotgun (WGS) entry which is preliminary data.</text>
</comment>
<evidence type="ECO:0008006" key="3">
    <source>
        <dbReference type="Google" id="ProtNLM"/>
    </source>
</evidence>
<sequence length="136" mass="14791">MTITPHDVLKQLALAAGYRVHVWDAVENGDAADSYFWKACGTGALDAQSRETFASPELAWLDCCESTRLLLPILDEVERAGCRLTREPGFIAYQWVNAEGGASPERFASPAEALIACAMALAHTDAPDEQQHPSPF</sequence>
<evidence type="ECO:0000313" key="1">
    <source>
        <dbReference type="EMBL" id="MFC5511075.1"/>
    </source>
</evidence>
<dbReference type="RefSeq" id="WP_379719282.1">
    <property type="nucleotide sequence ID" value="NZ_JBHSMS010000026.1"/>
</dbReference>
<keyword evidence="2" id="KW-1185">Reference proteome</keyword>
<proteinExistence type="predicted"/>
<organism evidence="1 2">
    <name type="scientific">Massilia jejuensis</name>
    <dbReference type="NCBI Taxonomy" id="648894"/>
    <lineage>
        <taxon>Bacteria</taxon>
        <taxon>Pseudomonadati</taxon>
        <taxon>Pseudomonadota</taxon>
        <taxon>Betaproteobacteria</taxon>
        <taxon>Burkholderiales</taxon>
        <taxon>Oxalobacteraceae</taxon>
        <taxon>Telluria group</taxon>
        <taxon>Massilia</taxon>
    </lineage>
</organism>
<protein>
    <recommendedName>
        <fullName evidence="3">Phage ABA sandwich domain-containing protein</fullName>
    </recommendedName>
</protein>
<gene>
    <name evidence="1" type="ORF">ACFPOU_08040</name>
</gene>